<dbReference type="Pfam" id="PF02875">
    <property type="entry name" value="Mur_ligase_C"/>
    <property type="match status" value="1"/>
</dbReference>
<keyword evidence="2 7" id="KW-0132">Cell division</keyword>
<comment type="function">
    <text evidence="7">Catalyzes the addition of meso-diaminopimelic acid to the nucleotide precursor UDP-N-acetylmuramoyl-L-alanyl-D-glutamate (UMAG) in the biosynthesis of bacterial cell-wall peptidoglycan.</text>
</comment>
<keyword evidence="3 7" id="KW-0133">Cell shape</keyword>
<dbReference type="InterPro" id="IPR036565">
    <property type="entry name" value="Mur-like_cat_sf"/>
</dbReference>
<feature type="binding site" evidence="7">
    <location>
        <position position="29"/>
    </location>
    <ligand>
        <name>UDP-N-acetyl-alpha-D-muramoyl-L-alanyl-D-glutamate</name>
        <dbReference type="ChEBI" id="CHEBI:83900"/>
    </ligand>
</feature>
<feature type="binding site" evidence="7">
    <location>
        <begin position="152"/>
        <end position="153"/>
    </location>
    <ligand>
        <name>UDP-N-acetyl-alpha-D-muramoyl-L-alanyl-D-glutamate</name>
        <dbReference type="ChEBI" id="CHEBI:83900"/>
    </ligand>
</feature>
<keyword evidence="13" id="KW-1185">Reference proteome</keyword>
<dbReference type="Gene3D" id="3.40.1390.10">
    <property type="entry name" value="MurE/MurF, N-terminal domain"/>
    <property type="match status" value="1"/>
</dbReference>
<dbReference type="NCBIfam" id="NF001126">
    <property type="entry name" value="PRK00139.1-4"/>
    <property type="match status" value="1"/>
</dbReference>
<evidence type="ECO:0000256" key="8">
    <source>
        <dbReference type="RuleBase" id="RU004135"/>
    </source>
</evidence>
<feature type="binding site" evidence="7">
    <location>
        <begin position="401"/>
        <end position="404"/>
    </location>
    <ligand>
        <name>meso-2,6-diaminopimelate</name>
        <dbReference type="ChEBI" id="CHEBI:57791"/>
    </ligand>
</feature>
<dbReference type="SUPFAM" id="SSF53244">
    <property type="entry name" value="MurD-like peptide ligases, peptide-binding domain"/>
    <property type="match status" value="1"/>
</dbReference>
<feature type="binding site" evidence="7">
    <location>
        <position position="456"/>
    </location>
    <ligand>
        <name>meso-2,6-diaminopimelate</name>
        <dbReference type="ChEBI" id="CHEBI:57791"/>
    </ligand>
</feature>
<keyword evidence="7" id="KW-0547">Nucleotide-binding</keyword>
<keyword evidence="5 7" id="KW-0131">Cell cycle</keyword>
<feature type="binding site" evidence="7">
    <location>
        <position position="185"/>
    </location>
    <ligand>
        <name>UDP-N-acetyl-alpha-D-muramoyl-L-alanyl-D-glutamate</name>
        <dbReference type="ChEBI" id="CHEBI:83900"/>
    </ligand>
</feature>
<dbReference type="InterPro" id="IPR005761">
    <property type="entry name" value="UDP-N-AcMur-Glu-dNH2Pim_ligase"/>
</dbReference>
<keyword evidence="7" id="KW-0460">Magnesium</keyword>
<evidence type="ECO:0000256" key="1">
    <source>
        <dbReference type="ARBA" id="ARBA00005898"/>
    </source>
</evidence>
<evidence type="ECO:0000313" key="12">
    <source>
        <dbReference type="EMBL" id="MBC5616198.1"/>
    </source>
</evidence>
<dbReference type="Gene3D" id="3.90.190.20">
    <property type="entry name" value="Mur ligase, C-terminal domain"/>
    <property type="match status" value="1"/>
</dbReference>
<dbReference type="GO" id="GO:0008765">
    <property type="term" value="F:UDP-N-acetylmuramoylalanyl-D-glutamate-2,6-diaminopimelate ligase activity"/>
    <property type="evidence" value="ECO:0007669"/>
    <property type="project" value="UniProtKB-EC"/>
</dbReference>
<dbReference type="Pfam" id="PF01225">
    <property type="entry name" value="Mur_ligase"/>
    <property type="match status" value="1"/>
</dbReference>
<comment type="similarity">
    <text evidence="1 7">Belongs to the MurCDEF family. MurE subfamily.</text>
</comment>
<dbReference type="SUPFAM" id="SSF53623">
    <property type="entry name" value="MurD-like peptide ligases, catalytic domain"/>
    <property type="match status" value="1"/>
</dbReference>
<comment type="caution">
    <text evidence="7">Lacks conserved residue(s) required for the propagation of feature annotation.</text>
</comment>
<evidence type="ECO:0000256" key="7">
    <source>
        <dbReference type="HAMAP-Rule" id="MF_00208"/>
    </source>
</evidence>
<dbReference type="InterPro" id="IPR004101">
    <property type="entry name" value="Mur_ligase_C"/>
</dbReference>
<dbReference type="Pfam" id="PF08245">
    <property type="entry name" value="Mur_ligase_M"/>
    <property type="match status" value="1"/>
</dbReference>
<comment type="caution">
    <text evidence="12">The sequence shown here is derived from an EMBL/GenBank/DDBJ whole genome shotgun (WGS) entry which is preliminary data.</text>
</comment>
<feature type="binding site" evidence="7">
    <location>
        <position position="452"/>
    </location>
    <ligand>
        <name>meso-2,6-diaminopimelate</name>
        <dbReference type="ChEBI" id="CHEBI:57791"/>
    </ligand>
</feature>
<feature type="domain" description="Mur ligase N-terminal catalytic" evidence="9">
    <location>
        <begin position="21"/>
        <end position="96"/>
    </location>
</feature>
<dbReference type="PANTHER" id="PTHR23135">
    <property type="entry name" value="MUR LIGASE FAMILY MEMBER"/>
    <property type="match status" value="1"/>
</dbReference>
<dbReference type="HAMAP" id="MF_00208">
    <property type="entry name" value="MurE"/>
    <property type="match status" value="1"/>
</dbReference>
<evidence type="ECO:0000256" key="3">
    <source>
        <dbReference type="ARBA" id="ARBA00022960"/>
    </source>
</evidence>
<dbReference type="NCBIfam" id="TIGR01085">
    <property type="entry name" value="murE"/>
    <property type="match status" value="1"/>
</dbReference>
<dbReference type="InterPro" id="IPR035911">
    <property type="entry name" value="MurE/MurF_N"/>
</dbReference>
<comment type="catalytic activity">
    <reaction evidence="7">
        <text>UDP-N-acetyl-alpha-D-muramoyl-L-alanyl-D-glutamate + meso-2,6-diaminopimelate + ATP = UDP-N-acetyl-alpha-D-muramoyl-L-alanyl-gamma-D-glutamyl-meso-2,6-diaminopimelate + ADP + phosphate + H(+)</text>
        <dbReference type="Rhea" id="RHEA:23676"/>
        <dbReference type="ChEBI" id="CHEBI:15378"/>
        <dbReference type="ChEBI" id="CHEBI:30616"/>
        <dbReference type="ChEBI" id="CHEBI:43474"/>
        <dbReference type="ChEBI" id="CHEBI:57791"/>
        <dbReference type="ChEBI" id="CHEBI:83900"/>
        <dbReference type="ChEBI" id="CHEBI:83905"/>
        <dbReference type="ChEBI" id="CHEBI:456216"/>
        <dbReference type="EC" id="6.3.2.13"/>
    </reaction>
</comment>
<evidence type="ECO:0000256" key="4">
    <source>
        <dbReference type="ARBA" id="ARBA00022984"/>
    </source>
</evidence>
<evidence type="ECO:0000256" key="2">
    <source>
        <dbReference type="ARBA" id="ARBA00022618"/>
    </source>
</evidence>
<evidence type="ECO:0000259" key="11">
    <source>
        <dbReference type="Pfam" id="PF08245"/>
    </source>
</evidence>
<reference evidence="12 13" key="1">
    <citation type="submission" date="2020-08" db="EMBL/GenBank/DDBJ databases">
        <title>Genome public.</title>
        <authorList>
            <person name="Liu C."/>
            <person name="Sun Q."/>
        </authorList>
    </citation>
    <scope>NUCLEOTIDE SEQUENCE [LARGE SCALE GENOMIC DNA]</scope>
    <source>
        <strain evidence="12 13">New-7</strain>
    </source>
</reference>
<dbReference type="EMBL" id="JACOOK010000002">
    <property type="protein sequence ID" value="MBC5616198.1"/>
    <property type="molecule type" value="Genomic_DNA"/>
</dbReference>
<dbReference type="Gene3D" id="3.40.1190.10">
    <property type="entry name" value="Mur-like, catalytic domain"/>
    <property type="match status" value="1"/>
</dbReference>
<feature type="binding site" evidence="7">
    <location>
        <begin position="110"/>
        <end position="116"/>
    </location>
    <ligand>
        <name>ATP</name>
        <dbReference type="ChEBI" id="CHEBI:30616"/>
    </ligand>
</feature>
<feature type="binding site" evidence="7">
    <location>
        <position position="179"/>
    </location>
    <ligand>
        <name>UDP-N-acetyl-alpha-D-muramoyl-L-alanyl-D-glutamate</name>
        <dbReference type="ChEBI" id="CHEBI:83900"/>
    </ligand>
</feature>
<evidence type="ECO:0000259" key="10">
    <source>
        <dbReference type="Pfam" id="PF02875"/>
    </source>
</evidence>
<name>A0ABR7CKL8_9BACT</name>
<keyword evidence="7 12" id="KW-0436">Ligase</keyword>
<proteinExistence type="inferred from homology"/>
<dbReference type="RefSeq" id="WP_182424191.1">
    <property type="nucleotide sequence ID" value="NZ_JACOOK010000002.1"/>
</dbReference>
<evidence type="ECO:0000256" key="5">
    <source>
        <dbReference type="ARBA" id="ARBA00023306"/>
    </source>
</evidence>
<keyword evidence="4 7" id="KW-0573">Peptidoglycan synthesis</keyword>
<comment type="pathway">
    <text evidence="7 8">Cell wall biogenesis; peptidoglycan biosynthesis.</text>
</comment>
<dbReference type="InterPro" id="IPR013221">
    <property type="entry name" value="Mur_ligase_cen"/>
</dbReference>
<gene>
    <name evidence="7" type="primary">murE</name>
    <name evidence="12" type="ORF">H8S08_04080</name>
</gene>
<comment type="subcellular location">
    <subcellularLocation>
        <location evidence="7 8">Cytoplasm</location>
    </subcellularLocation>
</comment>
<dbReference type="InterPro" id="IPR000713">
    <property type="entry name" value="Mur_ligase_N"/>
</dbReference>
<feature type="modified residue" description="N6-carboxylysine" evidence="7">
    <location>
        <position position="219"/>
    </location>
</feature>
<evidence type="ECO:0000313" key="13">
    <source>
        <dbReference type="Proteomes" id="UP000636891"/>
    </source>
</evidence>
<evidence type="ECO:0000259" key="9">
    <source>
        <dbReference type="Pfam" id="PF01225"/>
    </source>
</evidence>
<feature type="binding site" evidence="7">
    <location>
        <position position="377"/>
    </location>
    <ligand>
        <name>meso-2,6-diaminopimelate</name>
        <dbReference type="ChEBI" id="CHEBI:57791"/>
    </ligand>
</feature>
<dbReference type="SUPFAM" id="SSF63418">
    <property type="entry name" value="MurE/MurF N-terminal domain"/>
    <property type="match status" value="1"/>
</dbReference>
<organism evidence="12 13">
    <name type="scientific">Alistipes hominis</name>
    <dbReference type="NCBI Taxonomy" id="2763015"/>
    <lineage>
        <taxon>Bacteria</taxon>
        <taxon>Pseudomonadati</taxon>
        <taxon>Bacteroidota</taxon>
        <taxon>Bacteroidia</taxon>
        <taxon>Bacteroidales</taxon>
        <taxon>Rikenellaceae</taxon>
        <taxon>Alistipes</taxon>
    </lineage>
</organism>
<keyword evidence="7" id="KW-0963">Cytoplasm</keyword>
<sequence>MLRELLVDVEVLSTSGDLSVEIDNLEFDSREAKPGTLFFAMRGTQTDGHRFIGAAVGLGASAVVCEELPEELCGGVTYVRVADSTVALGRIASAFYGHPSRNLKLVGITGTNGKTTTATLLYRLFRRLGYKVGLISTVTYCIDTEQRESTHTTPDGIRLNRMMAEMVERGCEYCFMEVSSHSLVQHRIEGLSFVGAVFSNITHDHLDYHHTFAEYIRAKKMLFDALPEGTFALTNADDRNGMVMVQNTGAEVKTYALQAFADFRCRIVEMHFDGMLLNLDGSEVWATFLGRFNAYNLTAVYATALLLGADRDEVLRILSELTSVSGRFEYVRSADGVTAIVDYAHTPDALQNVLRTIDEIRREGQRIYVVVGCGGNRDKTKRPEMAQIAVANSDLAILTSDNPRMEDPETILEDMKAGLDPSASYLAVTNRREAIRTAVTLARPGDIILLAGKGHETYQDIAGVKRHFDDKEEVSNLFALRTKK</sequence>
<feature type="short sequence motif" description="Meso-diaminopimelate recognition motif" evidence="7">
    <location>
        <begin position="401"/>
        <end position="404"/>
    </location>
</feature>
<feature type="domain" description="Mur ligase C-terminal" evidence="10">
    <location>
        <begin position="326"/>
        <end position="454"/>
    </location>
</feature>
<dbReference type="Proteomes" id="UP000636891">
    <property type="component" value="Unassembled WGS sequence"/>
</dbReference>
<comment type="PTM">
    <text evidence="7">Carboxylation is probably crucial for Mg(2+) binding and, consequently, for the gamma-phosphate positioning of ATP.</text>
</comment>
<feature type="binding site" evidence="7">
    <location>
        <position position="187"/>
    </location>
    <ligand>
        <name>UDP-N-acetyl-alpha-D-muramoyl-L-alanyl-D-glutamate</name>
        <dbReference type="ChEBI" id="CHEBI:83900"/>
    </ligand>
</feature>
<accession>A0ABR7CKL8</accession>
<dbReference type="InterPro" id="IPR036615">
    <property type="entry name" value="Mur_ligase_C_dom_sf"/>
</dbReference>
<evidence type="ECO:0000256" key="6">
    <source>
        <dbReference type="ARBA" id="ARBA00023316"/>
    </source>
</evidence>
<dbReference type="EC" id="6.3.2.13" evidence="7"/>
<keyword evidence="6 7" id="KW-0961">Cell wall biogenesis/degradation</keyword>
<keyword evidence="7" id="KW-0067">ATP-binding</keyword>
<protein>
    <recommendedName>
        <fullName evidence="7">UDP-N-acetylmuramoyl-L-alanyl-D-glutamate--2,6-diaminopimelate ligase</fullName>
        <ecNumber evidence="7">6.3.2.13</ecNumber>
    </recommendedName>
    <alternativeName>
        <fullName evidence="7">Meso-A2pm-adding enzyme</fullName>
    </alternativeName>
    <alternativeName>
        <fullName evidence="7">Meso-diaminopimelate-adding enzyme</fullName>
    </alternativeName>
    <alternativeName>
        <fullName evidence="7">UDP-MurNAc-L-Ala-D-Glu:meso-diaminopimelate ligase</fullName>
    </alternativeName>
    <alternativeName>
        <fullName evidence="7">UDP-MurNAc-tripeptide synthetase</fullName>
    </alternativeName>
    <alternativeName>
        <fullName evidence="7">UDP-N-acetylmuramyl-tripeptide synthetase</fullName>
    </alternativeName>
</protein>
<dbReference type="PANTHER" id="PTHR23135:SF4">
    <property type="entry name" value="UDP-N-ACETYLMURAMOYL-L-ALANYL-D-GLUTAMATE--2,6-DIAMINOPIMELATE LIGASE MURE HOMOLOG, CHLOROPLASTIC"/>
    <property type="match status" value="1"/>
</dbReference>
<comment type="cofactor">
    <cofactor evidence="7">
        <name>Mg(2+)</name>
        <dbReference type="ChEBI" id="CHEBI:18420"/>
    </cofactor>
</comment>
<feature type="domain" description="Mur ligase central" evidence="11">
    <location>
        <begin position="108"/>
        <end position="303"/>
    </location>
</feature>